<gene>
    <name evidence="4" type="ORF">PACLA_8A062429</name>
</gene>
<dbReference type="InterPro" id="IPR058800">
    <property type="entry name" value="Znf-KKT2_KKT3"/>
</dbReference>
<dbReference type="InterPro" id="IPR000157">
    <property type="entry name" value="TIR_dom"/>
</dbReference>
<keyword evidence="4" id="KW-0418">Kinase</keyword>
<dbReference type="SUPFAM" id="SSF52200">
    <property type="entry name" value="Toll/Interleukin receptor TIR domain"/>
    <property type="match status" value="1"/>
</dbReference>
<evidence type="ECO:0000313" key="5">
    <source>
        <dbReference type="Proteomes" id="UP001152795"/>
    </source>
</evidence>
<dbReference type="InterPro" id="IPR046349">
    <property type="entry name" value="C1-like_sf"/>
</dbReference>
<dbReference type="Gene3D" id="3.40.50.10140">
    <property type="entry name" value="Toll/interleukin-1 receptor homology (TIR) domain"/>
    <property type="match status" value="1"/>
</dbReference>
<dbReference type="SMART" id="SM00255">
    <property type="entry name" value="TIR"/>
    <property type="match status" value="1"/>
</dbReference>
<accession>A0A7D9EHC9</accession>
<dbReference type="Pfam" id="PF13676">
    <property type="entry name" value="TIR_2"/>
    <property type="match status" value="1"/>
</dbReference>
<name>A0A7D9EHC9_PARCT</name>
<dbReference type="Gene3D" id="3.30.60.90">
    <property type="match status" value="2"/>
</dbReference>
<reference evidence="4" key="1">
    <citation type="submission" date="2020-04" db="EMBL/GenBank/DDBJ databases">
        <authorList>
            <person name="Alioto T."/>
            <person name="Alioto T."/>
            <person name="Gomez Garrido J."/>
        </authorList>
    </citation>
    <scope>NUCLEOTIDE SEQUENCE</scope>
    <source>
        <strain evidence="4">A484AB</strain>
    </source>
</reference>
<comment type="caution">
    <text evidence="4">The sequence shown here is derived from an EMBL/GenBank/DDBJ whole genome shotgun (WGS) entry which is preliminary data.</text>
</comment>
<evidence type="ECO:0000256" key="2">
    <source>
        <dbReference type="ARBA" id="ARBA00022771"/>
    </source>
</evidence>
<dbReference type="PANTHER" id="PTHR47508:SF1">
    <property type="entry name" value="NON-SPECIFIC SERINE_THREONINE PROTEIN KINASE"/>
    <property type="match status" value="1"/>
</dbReference>
<dbReference type="SUPFAM" id="SSF57889">
    <property type="entry name" value="Cysteine-rich domain"/>
    <property type="match status" value="2"/>
</dbReference>
<dbReference type="Pfam" id="PF26235">
    <property type="entry name" value="zf-KKT2_KKT3"/>
    <property type="match status" value="2"/>
</dbReference>
<dbReference type="GO" id="GO:0008270">
    <property type="term" value="F:zinc ion binding"/>
    <property type="evidence" value="ECO:0007669"/>
    <property type="project" value="UniProtKB-KW"/>
</dbReference>
<dbReference type="GO" id="GO:0007165">
    <property type="term" value="P:signal transduction"/>
    <property type="evidence" value="ECO:0007669"/>
    <property type="project" value="InterPro"/>
</dbReference>
<dbReference type="Proteomes" id="UP001152795">
    <property type="component" value="Unassembled WGS sequence"/>
</dbReference>
<keyword evidence="4" id="KW-0808">Transferase</keyword>
<keyword evidence="2" id="KW-0863">Zinc-finger</keyword>
<evidence type="ECO:0000256" key="3">
    <source>
        <dbReference type="ARBA" id="ARBA00022833"/>
    </source>
</evidence>
<sequence length="343" mass="38878">MTSIRIKAHEHKLSYRNTLKLSATKGHTGWTCDACRRNSKELQQTHSYNCSKCDFDLCKECTQPLKTSKHPHTMVVTDADDIYENGDWGCDNCGTNSSSQGKLPWHCEDGCEFDLCFGCTKSHKSAAHRHLLLKTNPKNSYPSMPGWKCDICSRDFRHENQEKPYECKKCNYDLCQNCMKDTEVQEKVEVQQVQTKMEKDLAITDGAEQVPMVFISYQWDIQDKVLKLKKKLEAKSITCWMDTGKMMGGDDLKKEIDKGIRGCKIVVSCVTKAYSESNACQQEVSLADVLKKPILPVLFESLTWPPEGPMAMPFAPLIYINCEKGLTSANLDTVIETIKSKTK</sequence>
<evidence type="ECO:0000313" key="4">
    <source>
        <dbReference type="EMBL" id="CAB4009049.1"/>
    </source>
</evidence>
<dbReference type="OrthoDB" id="6078042at2759"/>
<dbReference type="EMBL" id="CACRXK020006316">
    <property type="protein sequence ID" value="CAB4009049.1"/>
    <property type="molecule type" value="Genomic_DNA"/>
</dbReference>
<dbReference type="GO" id="GO:0016301">
    <property type="term" value="F:kinase activity"/>
    <property type="evidence" value="ECO:0007669"/>
    <property type="project" value="UniProtKB-KW"/>
</dbReference>
<dbReference type="InterPro" id="IPR043145">
    <property type="entry name" value="Znf_ZZ_sf"/>
</dbReference>
<keyword evidence="3" id="KW-0862">Zinc</keyword>
<organism evidence="4 5">
    <name type="scientific">Paramuricea clavata</name>
    <name type="common">Red gorgonian</name>
    <name type="synonym">Violescent sea-whip</name>
    <dbReference type="NCBI Taxonomy" id="317549"/>
    <lineage>
        <taxon>Eukaryota</taxon>
        <taxon>Metazoa</taxon>
        <taxon>Cnidaria</taxon>
        <taxon>Anthozoa</taxon>
        <taxon>Octocorallia</taxon>
        <taxon>Malacalcyonacea</taxon>
        <taxon>Plexauridae</taxon>
        <taxon>Paramuricea</taxon>
    </lineage>
</organism>
<protein>
    <submittedName>
        <fullName evidence="4">Serine threonine- kinase pats1</fullName>
    </submittedName>
</protein>
<dbReference type="PANTHER" id="PTHR47508">
    <property type="entry name" value="SAM DOMAIN-CONTAINING PROTEIN-RELATED"/>
    <property type="match status" value="1"/>
</dbReference>
<keyword evidence="5" id="KW-1185">Reference proteome</keyword>
<evidence type="ECO:0000256" key="1">
    <source>
        <dbReference type="ARBA" id="ARBA00022723"/>
    </source>
</evidence>
<keyword evidence="1" id="KW-0479">Metal-binding</keyword>
<proteinExistence type="predicted"/>
<dbReference type="AlphaFoldDB" id="A0A7D9EHC9"/>
<dbReference type="InterPro" id="IPR035897">
    <property type="entry name" value="Toll_tir_struct_dom_sf"/>
</dbReference>